<evidence type="ECO:0000313" key="3">
    <source>
        <dbReference type="Proteomes" id="UP001188597"/>
    </source>
</evidence>
<dbReference type="PANTHER" id="PTHR11926">
    <property type="entry name" value="GLUCOSYL/GLUCURONOSYL TRANSFERASES"/>
    <property type="match status" value="1"/>
</dbReference>
<name>A0AA88VPX6_9ASTE</name>
<dbReference type="SUPFAM" id="SSF53756">
    <property type="entry name" value="UDP-Glycosyltransferase/glycogen phosphorylase"/>
    <property type="match status" value="1"/>
</dbReference>
<keyword evidence="3" id="KW-1185">Reference proteome</keyword>
<comment type="similarity">
    <text evidence="1">Belongs to the UDP-glycosyltransferase family.</text>
</comment>
<comment type="caution">
    <text evidence="2">The sequence shown here is derived from an EMBL/GenBank/DDBJ whole genome shotgun (WGS) entry which is preliminary data.</text>
</comment>
<dbReference type="EMBL" id="JAVXUP010001472">
    <property type="protein sequence ID" value="KAK3011194.1"/>
    <property type="molecule type" value="Genomic_DNA"/>
</dbReference>
<evidence type="ECO:0000313" key="2">
    <source>
        <dbReference type="EMBL" id="KAK3011194.1"/>
    </source>
</evidence>
<dbReference type="Gene3D" id="3.40.50.2000">
    <property type="entry name" value="Glycogen Phosphorylase B"/>
    <property type="match status" value="1"/>
</dbReference>
<reference evidence="2" key="1">
    <citation type="submission" date="2022-12" db="EMBL/GenBank/DDBJ databases">
        <title>Draft genome assemblies for two species of Escallonia (Escalloniales).</title>
        <authorList>
            <person name="Chanderbali A."/>
            <person name="Dervinis C."/>
            <person name="Anghel I."/>
            <person name="Soltis D."/>
            <person name="Soltis P."/>
            <person name="Zapata F."/>
        </authorList>
    </citation>
    <scope>NUCLEOTIDE SEQUENCE</scope>
    <source>
        <strain evidence="2">UCBG64.0493</strain>
        <tissue evidence="2">Leaf</tissue>
    </source>
</reference>
<dbReference type="AlphaFoldDB" id="A0AA88VPX6"/>
<organism evidence="2 3">
    <name type="scientific">Escallonia herrerae</name>
    <dbReference type="NCBI Taxonomy" id="1293975"/>
    <lineage>
        <taxon>Eukaryota</taxon>
        <taxon>Viridiplantae</taxon>
        <taxon>Streptophyta</taxon>
        <taxon>Embryophyta</taxon>
        <taxon>Tracheophyta</taxon>
        <taxon>Spermatophyta</taxon>
        <taxon>Magnoliopsida</taxon>
        <taxon>eudicotyledons</taxon>
        <taxon>Gunneridae</taxon>
        <taxon>Pentapetalae</taxon>
        <taxon>asterids</taxon>
        <taxon>campanulids</taxon>
        <taxon>Escalloniales</taxon>
        <taxon>Escalloniaceae</taxon>
        <taxon>Escallonia</taxon>
    </lineage>
</organism>
<dbReference type="Proteomes" id="UP001188597">
    <property type="component" value="Unassembled WGS sequence"/>
</dbReference>
<proteinExistence type="inferred from homology"/>
<sequence length="113" mass="12665">MHLDNRLEDDKDYDLSLFKPDDEDCIKWLDTKATGSIVYVSFDSLANLGEDQIGIRERSGSELVSSAQGFGSPGTGLFHDSLRVPMLVVLQWTDQPTNAKYVVDIWPAGFELR</sequence>
<evidence type="ECO:0000256" key="1">
    <source>
        <dbReference type="ARBA" id="ARBA00009995"/>
    </source>
</evidence>
<protein>
    <submittedName>
        <fullName evidence="2">Uncharacterized protein</fullName>
    </submittedName>
</protein>
<dbReference type="GO" id="GO:0080044">
    <property type="term" value="F:quercetin 7-O-glucosyltransferase activity"/>
    <property type="evidence" value="ECO:0007669"/>
    <property type="project" value="TreeGrafter"/>
</dbReference>
<dbReference type="PANTHER" id="PTHR11926:SF1560">
    <property type="entry name" value="UDP-GLYCOSYLTRANSFERASE 74E1-RELATED"/>
    <property type="match status" value="1"/>
</dbReference>
<dbReference type="GO" id="GO:0080043">
    <property type="term" value="F:quercetin 3-O-glucosyltransferase activity"/>
    <property type="evidence" value="ECO:0007669"/>
    <property type="project" value="TreeGrafter"/>
</dbReference>
<accession>A0AA88VPX6</accession>
<gene>
    <name evidence="2" type="ORF">RJ639_011556</name>
</gene>